<dbReference type="PANTHER" id="PTHR10131:SF94">
    <property type="entry name" value="TNF RECEPTOR-ASSOCIATED FACTOR 4"/>
    <property type="match status" value="1"/>
</dbReference>
<dbReference type="InterPro" id="IPR002083">
    <property type="entry name" value="MATH/TRAF_dom"/>
</dbReference>
<keyword evidence="4" id="KW-1185">Reference proteome</keyword>
<feature type="coiled-coil region" evidence="1">
    <location>
        <begin position="51"/>
        <end position="96"/>
    </location>
</feature>
<dbReference type="InterPro" id="IPR008974">
    <property type="entry name" value="TRAF-like"/>
</dbReference>
<evidence type="ECO:0000259" key="2">
    <source>
        <dbReference type="PROSITE" id="PS50144"/>
    </source>
</evidence>
<dbReference type="AlphaFoldDB" id="A0A7M5V5J2"/>
<dbReference type="GO" id="GO:0031625">
    <property type="term" value="F:ubiquitin protein ligase binding"/>
    <property type="evidence" value="ECO:0007669"/>
    <property type="project" value="TreeGrafter"/>
</dbReference>
<keyword evidence="1" id="KW-0175">Coiled coil</keyword>
<dbReference type="PROSITE" id="PS50144">
    <property type="entry name" value="MATH"/>
    <property type="match status" value="1"/>
</dbReference>
<dbReference type="PANTHER" id="PTHR10131">
    <property type="entry name" value="TNF RECEPTOR ASSOCIATED FACTOR"/>
    <property type="match status" value="1"/>
</dbReference>
<evidence type="ECO:0000313" key="3">
    <source>
        <dbReference type="EnsemblMetazoa" id="CLYHEMP010171.1"/>
    </source>
</evidence>
<sequence>MEVHHLQECPKLPHSCKFAAVGCERKILIGDIENHFNESKDTHLTLALERIVSQNEELKQHKIENRNQQLEITSLNTKLEAVMQRLEKTEKKLNITNFTDEFVLKIQNFAENFSTGKKIRTSFYTSRRYRLAVWTPPKGAKESVSDHMSVFIRVTSGHFDDNIQWPFKANIEFSVLSKSKKTFHHSIRHHQPNF</sequence>
<accession>A0A7M5V5J2</accession>
<dbReference type="OrthoDB" id="5574452at2759"/>
<dbReference type="Pfam" id="PF22486">
    <property type="entry name" value="MATH_2"/>
    <property type="match status" value="1"/>
</dbReference>
<dbReference type="Proteomes" id="UP000594262">
    <property type="component" value="Unplaced"/>
</dbReference>
<dbReference type="SUPFAM" id="SSF49599">
    <property type="entry name" value="TRAF domain-like"/>
    <property type="match status" value="2"/>
</dbReference>
<protein>
    <recommendedName>
        <fullName evidence="2">MATH domain-containing protein</fullName>
    </recommendedName>
</protein>
<feature type="domain" description="MATH" evidence="2">
    <location>
        <begin position="99"/>
        <end position="194"/>
    </location>
</feature>
<dbReference type="GeneID" id="136822741"/>
<dbReference type="GO" id="GO:0043122">
    <property type="term" value="P:regulation of canonical NF-kappaB signal transduction"/>
    <property type="evidence" value="ECO:0007669"/>
    <property type="project" value="TreeGrafter"/>
</dbReference>
<dbReference type="GO" id="GO:0005164">
    <property type="term" value="F:tumor necrosis factor receptor binding"/>
    <property type="evidence" value="ECO:0007669"/>
    <property type="project" value="TreeGrafter"/>
</dbReference>
<reference evidence="3" key="1">
    <citation type="submission" date="2021-01" db="UniProtKB">
        <authorList>
            <consortium name="EnsemblMetazoa"/>
        </authorList>
    </citation>
    <scope>IDENTIFICATION</scope>
</reference>
<evidence type="ECO:0000313" key="4">
    <source>
        <dbReference type="Proteomes" id="UP000594262"/>
    </source>
</evidence>
<dbReference type="Gene3D" id="2.60.210.10">
    <property type="entry name" value="Apoptosis, Tumor Necrosis Factor Receptor Associated Protein 2, Chain A"/>
    <property type="match status" value="1"/>
</dbReference>
<dbReference type="RefSeq" id="XP_066935125.1">
    <property type="nucleotide sequence ID" value="XM_067079024.1"/>
</dbReference>
<proteinExistence type="predicted"/>
<dbReference type="EnsemblMetazoa" id="CLYHEMT010171.1">
    <property type="protein sequence ID" value="CLYHEMP010171.1"/>
    <property type="gene ID" value="CLYHEMG010171"/>
</dbReference>
<organism evidence="3 4">
    <name type="scientific">Clytia hemisphaerica</name>
    <dbReference type="NCBI Taxonomy" id="252671"/>
    <lineage>
        <taxon>Eukaryota</taxon>
        <taxon>Metazoa</taxon>
        <taxon>Cnidaria</taxon>
        <taxon>Hydrozoa</taxon>
        <taxon>Hydroidolina</taxon>
        <taxon>Leptothecata</taxon>
        <taxon>Obeliida</taxon>
        <taxon>Clytiidae</taxon>
        <taxon>Clytia</taxon>
    </lineage>
</organism>
<evidence type="ECO:0000256" key="1">
    <source>
        <dbReference type="SAM" id="Coils"/>
    </source>
</evidence>
<name>A0A7M5V5J2_9CNID</name>